<dbReference type="EMBL" id="JAQZHK010000002">
    <property type="protein sequence ID" value="MDY3512180.1"/>
    <property type="molecule type" value="Genomic_DNA"/>
</dbReference>
<name>A0AAP6HFZ9_RIEAN</name>
<accession>A0AAP6HFZ9</accession>
<evidence type="ECO:0000313" key="2">
    <source>
        <dbReference type="Proteomes" id="UP001284033"/>
    </source>
</evidence>
<proteinExistence type="predicted"/>
<comment type="caution">
    <text evidence="1">The sequence shown here is derived from an EMBL/GenBank/DDBJ whole genome shotgun (WGS) entry which is preliminary data.</text>
</comment>
<organism evidence="1 2">
    <name type="scientific">Riemerella anatipestifer</name>
    <name type="common">Moraxella anatipestifer</name>
    <dbReference type="NCBI Taxonomy" id="34085"/>
    <lineage>
        <taxon>Bacteria</taxon>
        <taxon>Pseudomonadati</taxon>
        <taxon>Bacteroidota</taxon>
        <taxon>Flavobacteriia</taxon>
        <taxon>Flavobacteriales</taxon>
        <taxon>Weeksellaceae</taxon>
        <taxon>Riemerella</taxon>
    </lineage>
</organism>
<sequence length="169" mass="20487">MKLFENYKVVKTTEYAFLIEAFVEEMDKKIQFWLPKAKVEENDNTLSVEQETWDKKLEELKNPPAEEYVWLYIYEYEEMEKAYKIILSASLQKISLNPWAFLPKSQVAEIEELPQDAEDGKFRIKVKKWLWEKTLDSVTEHQLEFFNKDKEDENKFSWKDFELHTKVEE</sequence>
<dbReference type="AlphaFoldDB" id="A0AAP6HFZ9"/>
<reference evidence="1" key="1">
    <citation type="submission" date="2023-01" db="EMBL/GenBank/DDBJ databases">
        <title>Genome-based studies on antimicrobial resistance profiles of Riemerella anatipestifer in China, 1994 to 2021.</title>
        <authorList>
            <person name="Yang Z."/>
            <person name="Zhu D."/>
        </authorList>
    </citation>
    <scope>NUCLEOTIDE SEQUENCE</scope>
    <source>
        <strain evidence="1">RCAD1218</strain>
    </source>
</reference>
<evidence type="ECO:0000313" key="1">
    <source>
        <dbReference type="EMBL" id="MDY3512180.1"/>
    </source>
</evidence>
<gene>
    <name evidence="1" type="ORF">PG303_02985</name>
</gene>
<dbReference type="RefSeq" id="WP_253037404.1">
    <property type="nucleotide sequence ID" value="NZ_CP168322.1"/>
</dbReference>
<dbReference type="Proteomes" id="UP001284033">
    <property type="component" value="Unassembled WGS sequence"/>
</dbReference>
<protein>
    <submittedName>
        <fullName evidence="1">Uncharacterized protein</fullName>
    </submittedName>
</protein>